<name>A0A9N9D693_FUNMO</name>
<protein>
    <submittedName>
        <fullName evidence="1">8244_t:CDS:1</fullName>
    </submittedName>
</protein>
<comment type="caution">
    <text evidence="1">The sequence shown here is derived from an EMBL/GenBank/DDBJ whole genome shotgun (WGS) entry which is preliminary data.</text>
</comment>
<dbReference type="Proteomes" id="UP000789375">
    <property type="component" value="Unassembled WGS sequence"/>
</dbReference>
<reference evidence="1" key="1">
    <citation type="submission" date="2021-06" db="EMBL/GenBank/DDBJ databases">
        <authorList>
            <person name="Kallberg Y."/>
            <person name="Tangrot J."/>
            <person name="Rosling A."/>
        </authorList>
    </citation>
    <scope>NUCLEOTIDE SEQUENCE</scope>
    <source>
        <strain evidence="1">87-6 pot B 2015</strain>
    </source>
</reference>
<dbReference type="Gene3D" id="3.90.228.10">
    <property type="match status" value="1"/>
</dbReference>
<organism evidence="1 2">
    <name type="scientific">Funneliformis mosseae</name>
    <name type="common">Endomycorrhizal fungus</name>
    <name type="synonym">Glomus mosseae</name>
    <dbReference type="NCBI Taxonomy" id="27381"/>
    <lineage>
        <taxon>Eukaryota</taxon>
        <taxon>Fungi</taxon>
        <taxon>Fungi incertae sedis</taxon>
        <taxon>Mucoromycota</taxon>
        <taxon>Glomeromycotina</taxon>
        <taxon>Glomeromycetes</taxon>
        <taxon>Glomerales</taxon>
        <taxon>Glomeraceae</taxon>
        <taxon>Funneliformis</taxon>
    </lineage>
</organism>
<evidence type="ECO:0000313" key="2">
    <source>
        <dbReference type="Proteomes" id="UP000789375"/>
    </source>
</evidence>
<evidence type="ECO:0000313" key="1">
    <source>
        <dbReference type="EMBL" id="CAG8627864.1"/>
    </source>
</evidence>
<gene>
    <name evidence="1" type="ORF">FMOSSE_LOCUS10331</name>
</gene>
<keyword evidence="2" id="KW-1185">Reference proteome</keyword>
<accession>A0A9N9D693</accession>
<sequence>MVKYCEKIETLIIQNNSTSPSSTSISNKSFSSRLKHLIHRNSSNSSLSSSPIQPKTQKTQMILLNPTDPNYILVKSLFKGRPLSLSKVLGIFELHMPTKLERLHEAYKRKLSKKTGENIEKLTHRMFHGTTSNLTCSFIDEWNNCNIESAGGHIERTFCEKYCGLCGIIQHGNKTKYTRTKSLFKRNRMWFANDPCTSLYYCNNGYNENDIIKSMFIVDVIEKTPKGILVVNKDKATLPRFLILFEMSGSPFGKSIADYNTFL</sequence>
<proteinExistence type="predicted"/>
<dbReference type="AlphaFoldDB" id="A0A9N9D693"/>
<dbReference type="EMBL" id="CAJVPP010003372">
    <property type="protein sequence ID" value="CAG8627864.1"/>
    <property type="molecule type" value="Genomic_DNA"/>
</dbReference>